<keyword evidence="1" id="KW-0407">Ion channel</keyword>
<sequence>MNSQFYAAFLFIDITGICDLYLFIDITGICDLYMRLHVAYYNKDGILVKHPLHTAKHYLTHGFLVDAIAICPLSFLYVSHNLWFYILTSRRLLQLHRYVQFIGVLQDRNLKPVRNLYILTYIPLVIIIINLMGNWLIMTECTYITNKPRLGDDFLGLNCTNNSILNSIRLSRPITRLKAHLYGMYIATSILFNISIEGGGIRSFSIYGLIAAMSIFGYYFKTVFIGRLFAVYSMRHSALLNYQQEIHDLRTYLNSLHVNQNLIRLIIDSYEYKWSCVKGKNIHTAVAPFYQTLSTDILYAVYGESLYERSVFTNNVSSFYRNLVKYMKHDVIKTGGYLTTINDVTEFIHILYSGRAEVGRAEVLSPDGTVLDTLTEGSIFGNIENLKRTRLKISVIAAVHVEILSIPAEKFHDILAYYPTIHDEYDKLKMKYLTYIPRRHQQKNDYVQAKMSSTVTTVIVNKTINPNSKLMEYWSMFNLVYTCYAGILVDLYQVGSMDYSLLMFVIMYSSDLLYFLHFVITQRTAYENESGILITDINMIKKHHRQDKLKFTITIISLIPIDILVALFMPPTTKKYHLISLTRANRLLRLTYIFQYFENLSNRLNINLYVTSFMYIFMWTTLFFCALASFIGVATCYTPHNVYGIDTNCTELLNLDWPKKFRIYTKYFFIATCWFTHSNPYNFYPQEEIPHLHQIFCVVSQGSFKKFSYQDFSNKLDLFMQCGDASDSLVDRVKTYIELLWLRKHGVVYPVLLNEAPLYLLDIISYNAFAHLIVRHPVFKKCHPDCLRQIVQKMKTQMYFTNNYVQFKDAIDETMYFIFSGEIRVIEENTLAQNVTVRKLRKNQAFGVLQGILYRYPHAYSYQASEMTILLSRSNSREVTLTGVDRKTSGEFKCEVSADAPLFHTEIRAAHLLVADIPDEGPVLRTDVLKVAPGATIKANCTTPGSYPPMNVTWFVNDVEVRARNATEILNIIETYEALPGLETVRSIYTMHVHQSMFKSSKIKLRCLATMFTLYRRTKEIELQEDAPLLALVMEPTPHSNKGLSEAPGLTQSNLKTYLWNIFTATCVIVCTRRFDYH</sequence>
<dbReference type="GO" id="GO:0044877">
    <property type="term" value="F:protein-containing complex binding"/>
    <property type="evidence" value="ECO:0007669"/>
    <property type="project" value="TreeGrafter"/>
</dbReference>
<keyword evidence="2" id="KW-1133">Transmembrane helix</keyword>
<dbReference type="AlphaFoldDB" id="A0AAW1JV74"/>
<dbReference type="Gene3D" id="1.10.287.70">
    <property type="match status" value="1"/>
</dbReference>
<dbReference type="Pfam" id="PF00027">
    <property type="entry name" value="cNMP_binding"/>
    <property type="match status" value="1"/>
</dbReference>
<keyword evidence="1" id="KW-0813">Transport</keyword>
<name>A0AAW1JV74_POPJA</name>
<feature type="transmembrane region" description="Helical" evidence="2">
    <location>
        <begin position="6"/>
        <end position="24"/>
    </location>
</feature>
<keyword evidence="2" id="KW-0472">Membrane</keyword>
<comment type="caution">
    <text evidence="5">The sequence shown here is derived from an EMBL/GenBank/DDBJ whole genome shotgun (WGS) entry which is preliminary data.</text>
</comment>
<feature type="transmembrane region" description="Helical" evidence="2">
    <location>
        <begin position="63"/>
        <end position="86"/>
    </location>
</feature>
<evidence type="ECO:0000313" key="6">
    <source>
        <dbReference type="Proteomes" id="UP001458880"/>
    </source>
</evidence>
<feature type="transmembrane region" description="Helical" evidence="2">
    <location>
        <begin position="549"/>
        <end position="570"/>
    </location>
</feature>
<gene>
    <name evidence="5" type="ORF">QE152_g27561</name>
</gene>
<feature type="transmembrane region" description="Helical" evidence="2">
    <location>
        <begin position="202"/>
        <end position="220"/>
    </location>
</feature>
<dbReference type="InterPro" id="IPR014710">
    <property type="entry name" value="RmlC-like_jellyroll"/>
</dbReference>
<evidence type="ECO:0000256" key="2">
    <source>
        <dbReference type="SAM" id="Phobius"/>
    </source>
</evidence>
<keyword evidence="6" id="KW-1185">Reference proteome</keyword>
<dbReference type="EMBL" id="JASPKY010000340">
    <property type="protein sequence ID" value="KAK9707918.1"/>
    <property type="molecule type" value="Genomic_DNA"/>
</dbReference>
<dbReference type="InterPro" id="IPR050866">
    <property type="entry name" value="CNG_cation_channel"/>
</dbReference>
<dbReference type="PANTHER" id="PTHR45638">
    <property type="entry name" value="CYCLIC NUCLEOTIDE-GATED CATION CHANNEL SUBUNIT A"/>
    <property type="match status" value="1"/>
</dbReference>
<dbReference type="SMART" id="SM00100">
    <property type="entry name" value="cNMP"/>
    <property type="match status" value="2"/>
</dbReference>
<dbReference type="GO" id="GO:0005249">
    <property type="term" value="F:voltage-gated potassium channel activity"/>
    <property type="evidence" value="ECO:0007669"/>
    <property type="project" value="TreeGrafter"/>
</dbReference>
<dbReference type="PROSITE" id="PS50042">
    <property type="entry name" value="CNMP_BINDING_3"/>
    <property type="match status" value="2"/>
</dbReference>
<feature type="transmembrane region" description="Helical" evidence="2">
    <location>
        <begin position="473"/>
        <end position="493"/>
    </location>
</feature>
<feature type="domain" description="Ig-like" evidence="4">
    <location>
        <begin position="922"/>
        <end position="1024"/>
    </location>
</feature>
<evidence type="ECO:0000259" key="3">
    <source>
        <dbReference type="PROSITE" id="PS50042"/>
    </source>
</evidence>
<dbReference type="CDD" id="cd00038">
    <property type="entry name" value="CAP_ED"/>
    <property type="match status" value="2"/>
</dbReference>
<proteinExistence type="predicted"/>
<keyword evidence="1" id="KW-0406">Ion transport</keyword>
<keyword evidence="2" id="KW-0812">Transmembrane</keyword>
<evidence type="ECO:0000313" key="5">
    <source>
        <dbReference type="EMBL" id="KAK9707918.1"/>
    </source>
</evidence>
<keyword evidence="1" id="KW-1071">Ligand-gated ion channel</keyword>
<dbReference type="InterPro" id="IPR007110">
    <property type="entry name" value="Ig-like_dom"/>
</dbReference>
<protein>
    <submittedName>
        <fullName evidence="5">Cyclic nucleotide-binding domain</fullName>
    </submittedName>
</protein>
<evidence type="ECO:0000256" key="1">
    <source>
        <dbReference type="ARBA" id="ARBA00023286"/>
    </source>
</evidence>
<dbReference type="GO" id="GO:0005221">
    <property type="term" value="F:intracellularly cyclic nucleotide-activated monoatomic cation channel activity"/>
    <property type="evidence" value="ECO:0007669"/>
    <property type="project" value="InterPro"/>
</dbReference>
<evidence type="ECO:0000259" key="4">
    <source>
        <dbReference type="PROSITE" id="PS50835"/>
    </source>
</evidence>
<dbReference type="Gene3D" id="2.60.40.10">
    <property type="entry name" value="Immunoglobulins"/>
    <property type="match status" value="1"/>
</dbReference>
<dbReference type="PANTHER" id="PTHR45638:SF11">
    <property type="entry name" value="CYCLIC NUCLEOTIDE-GATED CATION CHANNEL SUBUNIT A"/>
    <property type="match status" value="1"/>
</dbReference>
<organism evidence="5 6">
    <name type="scientific">Popillia japonica</name>
    <name type="common">Japanese beetle</name>
    <dbReference type="NCBI Taxonomy" id="7064"/>
    <lineage>
        <taxon>Eukaryota</taxon>
        <taxon>Metazoa</taxon>
        <taxon>Ecdysozoa</taxon>
        <taxon>Arthropoda</taxon>
        <taxon>Hexapoda</taxon>
        <taxon>Insecta</taxon>
        <taxon>Pterygota</taxon>
        <taxon>Neoptera</taxon>
        <taxon>Endopterygota</taxon>
        <taxon>Coleoptera</taxon>
        <taxon>Polyphaga</taxon>
        <taxon>Scarabaeiformia</taxon>
        <taxon>Scarabaeidae</taxon>
        <taxon>Rutelinae</taxon>
        <taxon>Popillia</taxon>
    </lineage>
</organism>
<feature type="transmembrane region" description="Helical" evidence="2">
    <location>
        <begin position="499"/>
        <end position="520"/>
    </location>
</feature>
<dbReference type="PROSITE" id="PS50835">
    <property type="entry name" value="IG_LIKE"/>
    <property type="match status" value="1"/>
</dbReference>
<accession>A0AAW1JV74</accession>
<feature type="domain" description="Cyclic nucleotide-binding" evidence="3">
    <location>
        <begin position="311"/>
        <end position="415"/>
    </location>
</feature>
<dbReference type="Proteomes" id="UP001458880">
    <property type="component" value="Unassembled WGS sequence"/>
</dbReference>
<dbReference type="SUPFAM" id="SSF51206">
    <property type="entry name" value="cAMP-binding domain-like"/>
    <property type="match status" value="2"/>
</dbReference>
<dbReference type="InterPro" id="IPR000595">
    <property type="entry name" value="cNMP-bd_dom"/>
</dbReference>
<dbReference type="InterPro" id="IPR013783">
    <property type="entry name" value="Ig-like_fold"/>
</dbReference>
<dbReference type="Gene3D" id="2.60.120.10">
    <property type="entry name" value="Jelly Rolls"/>
    <property type="match status" value="2"/>
</dbReference>
<reference evidence="5 6" key="1">
    <citation type="journal article" date="2024" name="BMC Genomics">
        <title>De novo assembly and annotation of Popillia japonica's genome with initial clues to its potential as an invasive pest.</title>
        <authorList>
            <person name="Cucini C."/>
            <person name="Boschi S."/>
            <person name="Funari R."/>
            <person name="Cardaioli E."/>
            <person name="Iannotti N."/>
            <person name="Marturano G."/>
            <person name="Paoli F."/>
            <person name="Bruttini M."/>
            <person name="Carapelli A."/>
            <person name="Frati F."/>
            <person name="Nardi F."/>
        </authorList>
    </citation>
    <scope>NUCLEOTIDE SEQUENCE [LARGE SCALE GENOMIC DNA]</scope>
    <source>
        <strain evidence="5">DMR45628</strain>
    </source>
</reference>
<feature type="transmembrane region" description="Helical" evidence="2">
    <location>
        <begin position="116"/>
        <end position="137"/>
    </location>
</feature>
<dbReference type="InterPro" id="IPR018490">
    <property type="entry name" value="cNMP-bd_dom_sf"/>
</dbReference>
<feature type="transmembrane region" description="Helical" evidence="2">
    <location>
        <begin position="179"/>
        <end position="196"/>
    </location>
</feature>
<feature type="transmembrane region" description="Helical" evidence="2">
    <location>
        <begin position="606"/>
        <end position="631"/>
    </location>
</feature>
<feature type="domain" description="Cyclic nucleotide-binding" evidence="3">
    <location>
        <begin position="778"/>
        <end position="864"/>
    </location>
</feature>